<dbReference type="EMBL" id="QGTZ01000008">
    <property type="protein sequence ID" value="PWW38169.1"/>
    <property type="molecule type" value="Genomic_DNA"/>
</dbReference>
<reference evidence="2 3" key="1">
    <citation type="submission" date="2018-05" db="EMBL/GenBank/DDBJ databases">
        <title>Freshwater and sediment microbial communities from various areas in North America, analyzing microbe dynamics in response to fracking.</title>
        <authorList>
            <person name="Lamendella R."/>
        </authorList>
    </citation>
    <scope>NUCLEOTIDE SEQUENCE [LARGE SCALE GENOMIC DNA]</scope>
    <source>
        <strain evidence="2 3">DB-3</strain>
    </source>
</reference>
<name>A0A855XSF3_9BACL</name>
<dbReference type="RefSeq" id="WP_110000589.1">
    <property type="nucleotide sequence ID" value="NZ_QGTZ01000008.1"/>
</dbReference>
<evidence type="ECO:0000259" key="1">
    <source>
        <dbReference type="Pfam" id="PF01636"/>
    </source>
</evidence>
<feature type="domain" description="Aminoglycoside phosphotransferase" evidence="1">
    <location>
        <begin position="120"/>
        <end position="273"/>
    </location>
</feature>
<dbReference type="Proteomes" id="UP000247078">
    <property type="component" value="Unassembled WGS sequence"/>
</dbReference>
<keyword evidence="2" id="KW-0808">Transferase</keyword>
<organism evidence="2 3">
    <name type="scientific">Paenibacillus pabuli</name>
    <dbReference type="NCBI Taxonomy" id="1472"/>
    <lineage>
        <taxon>Bacteria</taxon>
        <taxon>Bacillati</taxon>
        <taxon>Bacillota</taxon>
        <taxon>Bacilli</taxon>
        <taxon>Bacillales</taxon>
        <taxon>Paenibacillaceae</taxon>
        <taxon>Paenibacillus</taxon>
    </lineage>
</organism>
<protein>
    <submittedName>
        <fullName evidence="2">Phosphotransferase family enzyme</fullName>
    </submittedName>
</protein>
<sequence>MNSTAPSLGAKWKVNGVNEDVQAHRWVTPAGTLNEQYITSRERLYKGMNGKYVERFTVHTGESYIFKPLTNPAQYGRELWMSRHVLSVLPPIYPELIAASDCEIDAEQSWIIYEDLGELVHDSREETMLAAAVHMAEWHTLSVADWAELPRMGQKPPIRDMLDDLLGQKESTADLLSKLEITLSPSDWHNIAALIHTAEEELPRVLCHGDLHPGNMADVNGRLVIIDWEHAHLNTALWDVYHLVDLSHPLFPRNVTPELRERIMDVYLDGLERHSVQVDRVSFKRWYSAYAIVFSLWMLRLIDGDLRSVDCVWPEEQLRNQWHETAKTLEQCMKQCCRE</sequence>
<dbReference type="SUPFAM" id="SSF56112">
    <property type="entry name" value="Protein kinase-like (PK-like)"/>
    <property type="match status" value="1"/>
</dbReference>
<dbReference type="AlphaFoldDB" id="A0A855XSF3"/>
<dbReference type="Pfam" id="PF01636">
    <property type="entry name" value="APH"/>
    <property type="match status" value="1"/>
</dbReference>
<comment type="caution">
    <text evidence="2">The sequence shown here is derived from an EMBL/GenBank/DDBJ whole genome shotgun (WGS) entry which is preliminary data.</text>
</comment>
<evidence type="ECO:0000313" key="3">
    <source>
        <dbReference type="Proteomes" id="UP000247078"/>
    </source>
</evidence>
<evidence type="ECO:0000313" key="2">
    <source>
        <dbReference type="EMBL" id="PWW38169.1"/>
    </source>
</evidence>
<dbReference type="InterPro" id="IPR002575">
    <property type="entry name" value="Aminoglycoside_PTrfase"/>
</dbReference>
<dbReference type="InterPro" id="IPR011009">
    <property type="entry name" value="Kinase-like_dom_sf"/>
</dbReference>
<accession>A0A855XSF3</accession>
<dbReference type="Gene3D" id="3.90.1200.10">
    <property type="match status" value="1"/>
</dbReference>
<dbReference type="GO" id="GO:0016740">
    <property type="term" value="F:transferase activity"/>
    <property type="evidence" value="ECO:0007669"/>
    <property type="project" value="UniProtKB-KW"/>
</dbReference>
<gene>
    <name evidence="2" type="ORF">DET56_108362</name>
</gene>
<proteinExistence type="predicted"/>